<dbReference type="GO" id="GO:0005667">
    <property type="term" value="C:transcription regulator complex"/>
    <property type="evidence" value="ECO:0007669"/>
    <property type="project" value="TreeGrafter"/>
</dbReference>
<dbReference type="InterPro" id="IPR006578">
    <property type="entry name" value="MADF-dom"/>
</dbReference>
<dbReference type="PROSITE" id="PS51029">
    <property type="entry name" value="MADF"/>
    <property type="match status" value="1"/>
</dbReference>
<dbReference type="EMBL" id="LR899009">
    <property type="protein sequence ID" value="CAD7078306.1"/>
    <property type="molecule type" value="Genomic_DNA"/>
</dbReference>
<evidence type="ECO:0000313" key="3">
    <source>
        <dbReference type="EMBL" id="CAD7078306.1"/>
    </source>
</evidence>
<evidence type="ECO:0000313" key="4">
    <source>
        <dbReference type="Proteomes" id="UP000594454"/>
    </source>
</evidence>
<dbReference type="PANTHER" id="PTHR12243">
    <property type="entry name" value="MADF DOMAIN TRANSCRIPTION FACTOR"/>
    <property type="match status" value="1"/>
</dbReference>
<protein>
    <recommendedName>
        <fullName evidence="2">MADF domain-containing protein</fullName>
    </recommendedName>
</protein>
<keyword evidence="4" id="KW-1185">Reference proteome</keyword>
<organism evidence="3 4">
    <name type="scientific">Hermetia illucens</name>
    <name type="common">Black soldier fly</name>
    <dbReference type="NCBI Taxonomy" id="343691"/>
    <lineage>
        <taxon>Eukaryota</taxon>
        <taxon>Metazoa</taxon>
        <taxon>Ecdysozoa</taxon>
        <taxon>Arthropoda</taxon>
        <taxon>Hexapoda</taxon>
        <taxon>Insecta</taxon>
        <taxon>Pterygota</taxon>
        <taxon>Neoptera</taxon>
        <taxon>Endopterygota</taxon>
        <taxon>Diptera</taxon>
        <taxon>Brachycera</taxon>
        <taxon>Stratiomyomorpha</taxon>
        <taxon>Stratiomyidae</taxon>
        <taxon>Hermetiinae</taxon>
        <taxon>Hermetia</taxon>
    </lineage>
</organism>
<sequence>MDGDLYLITLVRNRPVLWSKNSTTKSNSDEDREHAWREISQKIGTGSDWIEARWRSLQERFHAALKLSGTKQPKFKYFNEMLFLAPEVRTHQNRKKLISNEPEFIITKKELEDYSDDGDSENVFEEIITESEEPQTVDQTTHTVITEIFGDECDSTEPENENNPQHTQKRPSSQLYQGDIEEETVDVEQPPVKMSKLESSATIKIKEENEAEAITTSAKDCEDFKEDSKPIEMLAPNSVEKSSDRCEDTIFGELVTVMLKGIPDAKKKQAKKEIMNILLS</sequence>
<evidence type="ECO:0000256" key="1">
    <source>
        <dbReference type="SAM" id="MobiDB-lite"/>
    </source>
</evidence>
<feature type="domain" description="MADF" evidence="2">
    <location>
        <begin position="6"/>
        <end position="89"/>
    </location>
</feature>
<feature type="compositionally biased region" description="Polar residues" evidence="1">
    <location>
        <begin position="161"/>
        <end position="175"/>
    </location>
</feature>
<reference evidence="3 4" key="1">
    <citation type="submission" date="2020-11" db="EMBL/GenBank/DDBJ databases">
        <authorList>
            <person name="Wallbank WR R."/>
            <person name="Pardo Diaz C."/>
            <person name="Kozak K."/>
            <person name="Martin S."/>
            <person name="Jiggins C."/>
            <person name="Moest M."/>
            <person name="Warren A I."/>
            <person name="Generalovic N T."/>
            <person name="Byers J.R.P. K."/>
            <person name="Montejo-Kovacevich G."/>
            <person name="Yen C E."/>
        </authorList>
    </citation>
    <scope>NUCLEOTIDE SEQUENCE [LARGE SCALE GENOMIC DNA]</scope>
</reference>
<dbReference type="OMA" id="RIKETHN"/>
<accession>A0A7R8YM75</accession>
<dbReference type="PANTHER" id="PTHR12243:SF67">
    <property type="entry name" value="COREPRESSOR OF PANGOLIN, ISOFORM A-RELATED"/>
    <property type="match status" value="1"/>
</dbReference>
<dbReference type="Proteomes" id="UP000594454">
    <property type="component" value="Chromosome 1"/>
</dbReference>
<dbReference type="GO" id="GO:0006357">
    <property type="term" value="P:regulation of transcription by RNA polymerase II"/>
    <property type="evidence" value="ECO:0007669"/>
    <property type="project" value="TreeGrafter"/>
</dbReference>
<dbReference type="InParanoid" id="A0A7R8YM75"/>
<dbReference type="GO" id="GO:0005634">
    <property type="term" value="C:nucleus"/>
    <property type="evidence" value="ECO:0007669"/>
    <property type="project" value="TreeGrafter"/>
</dbReference>
<feature type="region of interest" description="Disordered" evidence="1">
    <location>
        <begin position="150"/>
        <end position="175"/>
    </location>
</feature>
<feature type="compositionally biased region" description="Acidic residues" evidence="1">
    <location>
        <begin position="150"/>
        <end position="160"/>
    </location>
</feature>
<dbReference type="Pfam" id="PF10545">
    <property type="entry name" value="MADF_DNA_bdg"/>
    <property type="match status" value="1"/>
</dbReference>
<dbReference type="AlphaFoldDB" id="A0A7R8YM75"/>
<proteinExistence type="predicted"/>
<dbReference type="SMART" id="SM00595">
    <property type="entry name" value="MADF"/>
    <property type="match status" value="1"/>
</dbReference>
<name>A0A7R8YM75_HERIL</name>
<evidence type="ECO:0000259" key="2">
    <source>
        <dbReference type="PROSITE" id="PS51029"/>
    </source>
</evidence>
<gene>
    <name evidence="3" type="ORF">HERILL_LOCUS1581</name>
</gene>
<dbReference type="InterPro" id="IPR039353">
    <property type="entry name" value="TF_Adf1"/>
</dbReference>
<dbReference type="OrthoDB" id="8038273at2759"/>